<keyword evidence="1" id="KW-1133">Transmembrane helix</keyword>
<dbReference type="Proteomes" id="UP000190367">
    <property type="component" value="Unassembled WGS sequence"/>
</dbReference>
<evidence type="ECO:0000256" key="1">
    <source>
        <dbReference type="SAM" id="Phobius"/>
    </source>
</evidence>
<reference evidence="3" key="1">
    <citation type="submission" date="2017-02" db="EMBL/GenBank/DDBJ databases">
        <authorList>
            <person name="Varghese N."/>
            <person name="Submissions S."/>
        </authorList>
    </citation>
    <scope>NUCLEOTIDE SEQUENCE [LARGE SCALE GENOMIC DNA]</scope>
    <source>
        <strain evidence="3">DSM 22224</strain>
    </source>
</reference>
<evidence type="ECO:0000313" key="3">
    <source>
        <dbReference type="Proteomes" id="UP000190367"/>
    </source>
</evidence>
<proteinExistence type="predicted"/>
<protein>
    <recommendedName>
        <fullName evidence="4">DUF4260 domain-containing protein</fullName>
    </recommendedName>
</protein>
<gene>
    <name evidence="2" type="ORF">SAMN04488128_1011876</name>
</gene>
<keyword evidence="1" id="KW-0472">Membrane</keyword>
<sequence>MKTLLNLEEIAMFLMAIILFNVRISYAWWVFPACLLLPDISMIGYAAGNKVGAVVYNFFHHKGIALLVYLAGHLLGFEWLAFTGIILFAHSCMDRVFGYGLKYMSGFKDTHLGEIGRTAKRKS</sequence>
<dbReference type="EMBL" id="FUWZ01000001">
    <property type="protein sequence ID" value="SJZ85726.1"/>
    <property type="molecule type" value="Genomic_DNA"/>
</dbReference>
<dbReference type="InterPro" id="IPR025356">
    <property type="entry name" value="DUF4260"/>
</dbReference>
<evidence type="ECO:0008006" key="4">
    <source>
        <dbReference type="Google" id="ProtNLM"/>
    </source>
</evidence>
<dbReference type="OrthoDB" id="9813911at2"/>
<dbReference type="RefSeq" id="WP_078668435.1">
    <property type="nucleotide sequence ID" value="NZ_FUWZ01000001.1"/>
</dbReference>
<name>A0A1T4P383_9BACT</name>
<keyword evidence="1" id="KW-0812">Transmembrane</keyword>
<organism evidence="2 3">
    <name type="scientific">Chitinophaga eiseniae</name>
    <dbReference type="NCBI Taxonomy" id="634771"/>
    <lineage>
        <taxon>Bacteria</taxon>
        <taxon>Pseudomonadati</taxon>
        <taxon>Bacteroidota</taxon>
        <taxon>Chitinophagia</taxon>
        <taxon>Chitinophagales</taxon>
        <taxon>Chitinophagaceae</taxon>
        <taxon>Chitinophaga</taxon>
    </lineage>
</organism>
<dbReference type="Pfam" id="PF14079">
    <property type="entry name" value="DUF4260"/>
    <property type="match status" value="1"/>
</dbReference>
<feature type="transmembrane region" description="Helical" evidence="1">
    <location>
        <begin position="12"/>
        <end position="31"/>
    </location>
</feature>
<accession>A0A1T4P383</accession>
<feature type="transmembrane region" description="Helical" evidence="1">
    <location>
        <begin position="64"/>
        <end position="89"/>
    </location>
</feature>
<keyword evidence="3" id="KW-1185">Reference proteome</keyword>
<dbReference type="AlphaFoldDB" id="A0A1T4P383"/>
<evidence type="ECO:0000313" key="2">
    <source>
        <dbReference type="EMBL" id="SJZ85726.1"/>
    </source>
</evidence>